<accession>A0A6P4ZNV6</accession>
<protein>
    <submittedName>
        <fullName evidence="3">Venom prothrombin activator omicarin-C non-catalytic subunit-like</fullName>
    </submittedName>
</protein>
<organism evidence="2 3">
    <name type="scientific">Branchiostoma belcheri</name>
    <name type="common">Amphioxus</name>
    <dbReference type="NCBI Taxonomy" id="7741"/>
    <lineage>
        <taxon>Eukaryota</taxon>
        <taxon>Metazoa</taxon>
        <taxon>Chordata</taxon>
        <taxon>Cephalochordata</taxon>
        <taxon>Leptocardii</taxon>
        <taxon>Amphioxiformes</taxon>
        <taxon>Branchiostomatidae</taxon>
        <taxon>Branchiostoma</taxon>
    </lineage>
</organism>
<dbReference type="PROSITE" id="PS50022">
    <property type="entry name" value="FA58C_3"/>
    <property type="match status" value="1"/>
</dbReference>
<evidence type="ECO:0000259" key="1">
    <source>
        <dbReference type="PROSITE" id="PS50022"/>
    </source>
</evidence>
<dbReference type="RefSeq" id="XP_019632707.1">
    <property type="nucleotide sequence ID" value="XM_019777148.1"/>
</dbReference>
<feature type="domain" description="F5/8 type C" evidence="1">
    <location>
        <begin position="34"/>
        <end position="186"/>
    </location>
</feature>
<proteinExistence type="predicted"/>
<sequence length="186" mass="21150">MAGCDVWWLSYNVFVVAFLASGHTIVEAQAPDGCTFALGMSSGYIQNEQLTASGWNTTWHYQPWGARLNGGRAWQTNTTDPSPWLQVRWPPITLVTGDVTTYHHGYMGVDLRPPVIPRHITSLQTQGLWQGWVSSYTVEISNDTTDWLPYENGKVSMFMTIITYGDGEFILYSVYRNRSFDRKMHT</sequence>
<keyword evidence="2" id="KW-1185">Reference proteome</keyword>
<evidence type="ECO:0000313" key="2">
    <source>
        <dbReference type="Proteomes" id="UP000515135"/>
    </source>
</evidence>
<dbReference type="SUPFAM" id="SSF49785">
    <property type="entry name" value="Galactose-binding domain-like"/>
    <property type="match status" value="1"/>
</dbReference>
<dbReference type="Proteomes" id="UP000515135">
    <property type="component" value="Unplaced"/>
</dbReference>
<dbReference type="Gene3D" id="2.60.120.260">
    <property type="entry name" value="Galactose-binding domain-like"/>
    <property type="match status" value="1"/>
</dbReference>
<dbReference type="KEGG" id="bbel:109476264"/>
<dbReference type="InterPro" id="IPR000421">
    <property type="entry name" value="FA58C"/>
</dbReference>
<gene>
    <name evidence="3" type="primary">LOC109476264</name>
</gene>
<dbReference type="PANTHER" id="PTHR24543:SF327">
    <property type="entry name" value="EGF-LIKE REPEAT AND DISCOIDIN I-LIKE DOMAIN-CONTAINING PROTEIN 3"/>
    <property type="match status" value="1"/>
</dbReference>
<reference evidence="3" key="1">
    <citation type="submission" date="2025-08" db="UniProtKB">
        <authorList>
            <consortium name="RefSeq"/>
        </authorList>
    </citation>
    <scope>IDENTIFICATION</scope>
    <source>
        <tissue evidence="3">Gonad</tissue>
    </source>
</reference>
<dbReference type="PANTHER" id="PTHR24543">
    <property type="entry name" value="MULTICOPPER OXIDASE-RELATED"/>
    <property type="match status" value="1"/>
</dbReference>
<dbReference type="InterPro" id="IPR008979">
    <property type="entry name" value="Galactose-bd-like_sf"/>
</dbReference>
<name>A0A6P4ZNV6_BRABE</name>
<dbReference type="GeneID" id="109476264"/>
<dbReference type="OrthoDB" id="6155811at2759"/>
<evidence type="ECO:0000313" key="3">
    <source>
        <dbReference type="RefSeq" id="XP_019632707.1"/>
    </source>
</evidence>
<dbReference type="AlphaFoldDB" id="A0A6P4ZNV6"/>